<dbReference type="AlphaFoldDB" id="A0A1H2PRD5"/>
<dbReference type="Gene3D" id="3.30.750.70">
    <property type="entry name" value="4-hydroxybutyrate coenzyme like domains"/>
    <property type="match status" value="1"/>
</dbReference>
<dbReference type="GO" id="GO:0016787">
    <property type="term" value="F:hydrolase activity"/>
    <property type="evidence" value="ECO:0007669"/>
    <property type="project" value="UniProtKB-KW"/>
</dbReference>
<organism evidence="2 3">
    <name type="scientific">Chitinasiproducens palmae</name>
    <dbReference type="NCBI Taxonomy" id="1770053"/>
    <lineage>
        <taxon>Bacteria</taxon>
        <taxon>Pseudomonadati</taxon>
        <taxon>Pseudomonadota</taxon>
        <taxon>Betaproteobacteria</taxon>
        <taxon>Burkholderiales</taxon>
        <taxon>Burkholderiaceae</taxon>
        <taxon>Chitinasiproducens</taxon>
    </lineage>
</organism>
<dbReference type="InterPro" id="IPR038460">
    <property type="entry name" value="AcetylCoA_hyd_C_sf"/>
</dbReference>
<dbReference type="OrthoDB" id="9801795at2"/>
<dbReference type="EMBL" id="FNLO01000006">
    <property type="protein sequence ID" value="SDV49014.1"/>
    <property type="molecule type" value="Genomic_DNA"/>
</dbReference>
<dbReference type="PANTHER" id="PTHR21432">
    <property type="entry name" value="ACETYL-COA HYDROLASE-RELATED"/>
    <property type="match status" value="1"/>
</dbReference>
<evidence type="ECO:0000259" key="1">
    <source>
        <dbReference type="Pfam" id="PF13336"/>
    </source>
</evidence>
<dbReference type="PANTHER" id="PTHR21432:SF20">
    <property type="entry name" value="ACETYL-COA HYDROLASE"/>
    <property type="match status" value="1"/>
</dbReference>
<dbReference type="InterPro" id="IPR026888">
    <property type="entry name" value="AcetylCoA_hyd_C"/>
</dbReference>
<proteinExistence type="predicted"/>
<evidence type="ECO:0000313" key="3">
    <source>
        <dbReference type="Proteomes" id="UP000243719"/>
    </source>
</evidence>
<keyword evidence="3" id="KW-1185">Reference proteome</keyword>
<dbReference type="Gene3D" id="3.40.1080.20">
    <property type="entry name" value="Acetyl-CoA hydrolase/transferase C-terminal domain"/>
    <property type="match status" value="1"/>
</dbReference>
<dbReference type="GO" id="GO:0006083">
    <property type="term" value="P:acetate metabolic process"/>
    <property type="evidence" value="ECO:0007669"/>
    <property type="project" value="InterPro"/>
</dbReference>
<dbReference type="InterPro" id="IPR046433">
    <property type="entry name" value="ActCoA_hydro"/>
</dbReference>
<gene>
    <name evidence="2" type="ORF">SAMN05216551_106257</name>
</gene>
<reference evidence="3" key="1">
    <citation type="submission" date="2016-09" db="EMBL/GenBank/DDBJ databases">
        <authorList>
            <person name="Varghese N."/>
            <person name="Submissions S."/>
        </authorList>
    </citation>
    <scope>NUCLEOTIDE SEQUENCE [LARGE SCALE GENOMIC DNA]</scope>
    <source>
        <strain evidence="3">JS23</strain>
    </source>
</reference>
<dbReference type="InterPro" id="IPR037171">
    <property type="entry name" value="NagB/RpiA_transferase-like"/>
</dbReference>
<dbReference type="SUPFAM" id="SSF100950">
    <property type="entry name" value="NagB/RpiA/CoA transferase-like"/>
    <property type="match status" value="2"/>
</dbReference>
<keyword evidence="2" id="KW-0378">Hydrolase</keyword>
<sequence length="419" mass="44575">MREARTLDPDATDAVAKFVRPGDVVAWGQCGAEPLALTRALIAQRHAVGGRFGVFVGAQWSDTLRPEHADAIDIVSYTAAGSNRALAEAGVLSILPVHYSCFERAVRVDVLLLQVAPPDAAGRYSLSVAHEYLVPYLDTARVVIAEVNALAPWTHGSVVLREHDFDALVHTERAPLTLPRAAPSDTDRRIAAHVAGLIEDGATLQFGMGALPEAVLAALGDRRDLGLHSGTFGDEAADLMERGVITNARKSIDVGVSVSGVMMGGERAYRFAHRNPQVQFRATAYTHDIDVLGRIDRLVAINSALEVDLTGQINAESVAGRYLGAVGGGIDFMRGAARSRGGVAVIALASRGRAGSRIVARLNGPVTTPRSDAGVIVTEHGVADLRGLTLRQRVRRMIDIAAPELRDDLAADSQALRLH</sequence>
<evidence type="ECO:0000313" key="2">
    <source>
        <dbReference type="EMBL" id="SDV49014.1"/>
    </source>
</evidence>
<dbReference type="Proteomes" id="UP000243719">
    <property type="component" value="Unassembled WGS sequence"/>
</dbReference>
<feature type="domain" description="Acetyl-CoA hydrolase/transferase C-terminal" evidence="1">
    <location>
        <begin position="264"/>
        <end position="411"/>
    </location>
</feature>
<dbReference type="Pfam" id="PF13336">
    <property type="entry name" value="AcetylCoA_hyd_C"/>
    <property type="match status" value="1"/>
</dbReference>
<protein>
    <submittedName>
        <fullName evidence="2">Acyl-CoA hydrolase</fullName>
    </submittedName>
</protein>
<dbReference type="Gene3D" id="3.40.1080.10">
    <property type="entry name" value="Glutaconate Coenzyme A-transferase"/>
    <property type="match status" value="1"/>
</dbReference>
<dbReference type="STRING" id="1770053.SAMN05216551_106257"/>
<dbReference type="RefSeq" id="WP_091908494.1">
    <property type="nucleotide sequence ID" value="NZ_FNLO01000006.1"/>
</dbReference>
<accession>A0A1H2PRD5</accession>
<dbReference type="GO" id="GO:0008775">
    <property type="term" value="F:acetate CoA-transferase activity"/>
    <property type="evidence" value="ECO:0007669"/>
    <property type="project" value="InterPro"/>
</dbReference>
<name>A0A1H2PRD5_9BURK</name>